<dbReference type="GO" id="GO:0004497">
    <property type="term" value="F:monooxygenase activity"/>
    <property type="evidence" value="ECO:0007669"/>
    <property type="project" value="UniProtKB-KW"/>
</dbReference>
<evidence type="ECO:0000256" key="5">
    <source>
        <dbReference type="SAM" id="MobiDB-lite"/>
    </source>
</evidence>
<dbReference type="GO" id="GO:0020037">
    <property type="term" value="F:heme binding"/>
    <property type="evidence" value="ECO:0007669"/>
    <property type="project" value="InterPro"/>
</dbReference>
<dbReference type="SUPFAM" id="SSF48264">
    <property type="entry name" value="Cytochrome P450"/>
    <property type="match status" value="1"/>
</dbReference>
<keyword evidence="4" id="KW-0560">Oxidoreductase</keyword>
<keyword evidence="7" id="KW-1185">Reference proteome</keyword>
<proteinExistence type="inferred from homology"/>
<gene>
    <name evidence="6" type="ORF">IF129_14805</name>
</gene>
<protein>
    <submittedName>
        <fullName evidence="6">Cytochrome P450</fullName>
    </submittedName>
</protein>
<dbReference type="EMBL" id="JACXYU010000007">
    <property type="protein sequence ID" value="MBD3932816.1"/>
    <property type="molecule type" value="Genomic_DNA"/>
</dbReference>
<accession>A0A927F077</accession>
<name>A0A927F077_9ACTN</name>
<keyword evidence="3 4" id="KW-0349">Heme</keyword>
<comment type="similarity">
    <text evidence="2 4">Belongs to the cytochrome P450 family.</text>
</comment>
<dbReference type="GO" id="GO:0016705">
    <property type="term" value="F:oxidoreductase activity, acting on paired donors, with incorporation or reduction of molecular oxygen"/>
    <property type="evidence" value="ECO:0007669"/>
    <property type="project" value="InterPro"/>
</dbReference>
<comment type="caution">
    <text evidence="6">The sequence shown here is derived from an EMBL/GenBank/DDBJ whole genome shotgun (WGS) entry which is preliminary data.</text>
</comment>
<dbReference type="PANTHER" id="PTHR24305:SF166">
    <property type="entry name" value="CYTOCHROME P450 12A4, MITOCHONDRIAL-RELATED"/>
    <property type="match status" value="1"/>
</dbReference>
<dbReference type="InterPro" id="IPR002401">
    <property type="entry name" value="Cyt_P450_E_grp-I"/>
</dbReference>
<comment type="cofactor">
    <cofactor evidence="1 3">
        <name>heme</name>
        <dbReference type="ChEBI" id="CHEBI:30413"/>
    </cofactor>
</comment>
<evidence type="ECO:0000256" key="1">
    <source>
        <dbReference type="ARBA" id="ARBA00001971"/>
    </source>
</evidence>
<dbReference type="Proteomes" id="UP000632289">
    <property type="component" value="Unassembled WGS sequence"/>
</dbReference>
<dbReference type="PRINTS" id="PR00385">
    <property type="entry name" value="P450"/>
</dbReference>
<dbReference type="GO" id="GO:0005506">
    <property type="term" value="F:iron ion binding"/>
    <property type="evidence" value="ECO:0007669"/>
    <property type="project" value="InterPro"/>
</dbReference>
<dbReference type="PROSITE" id="PS00086">
    <property type="entry name" value="CYTOCHROME_P450"/>
    <property type="match status" value="1"/>
</dbReference>
<evidence type="ECO:0000256" key="3">
    <source>
        <dbReference type="PIRSR" id="PIRSR602401-1"/>
    </source>
</evidence>
<dbReference type="Pfam" id="PF00067">
    <property type="entry name" value="p450"/>
    <property type="match status" value="1"/>
</dbReference>
<keyword evidence="3 4" id="KW-0479">Metal-binding</keyword>
<organism evidence="6 7">
    <name type="scientific">Streptomyces chumphonensis</name>
    <dbReference type="NCBI Taxonomy" id="1214925"/>
    <lineage>
        <taxon>Bacteria</taxon>
        <taxon>Bacillati</taxon>
        <taxon>Actinomycetota</taxon>
        <taxon>Actinomycetes</taxon>
        <taxon>Kitasatosporales</taxon>
        <taxon>Streptomycetaceae</taxon>
        <taxon>Streptomyces</taxon>
    </lineage>
</organism>
<dbReference type="PRINTS" id="PR00463">
    <property type="entry name" value="EP450I"/>
</dbReference>
<sequence length="468" mass="52478">MSTVNTPAREAVPATSLPGPRSPMLYQGLKLFRDPASFMRTCRERYGKRFELKIMPKGSTIYVISDPDEVKAMFLAPRTVLHTGNGSAALEKFIGQTGLAWLDEEEHKARRKQILPSIKGDAHKRIEASVGEMAERIVATWPRGEVVALYPYIHRFTIQVIREVVFGKAVPSCWDELFEVVWDMLSLNRRISSMIETHTMSPFAVKVLRAVRPLGLDRFFKNRARADALIAQAVRERMDSGEFGDDMLSVMLGITREDGSPLSAVELRDEIMTMFLAGTETTSAAICWALECLSREPAALEKLVAEIDAGQSDTYLTGTVHEVLRMYPPTPQIIPREVMKPIEIGGVRYEPGAHLWASGYLVHHDPEIYPEPDRFRPERWEGVKPSAHTWIPFGGGHTRCLGDRIAILEMKAVLREVLSTCALHREDMKPEGPRSRTVTMTTRQGTRLALRPRADRADRADLAGHPAG</sequence>
<keyword evidence="4" id="KW-0503">Monooxygenase</keyword>
<feature type="compositionally biased region" description="Polar residues" evidence="5">
    <location>
        <begin position="436"/>
        <end position="445"/>
    </location>
</feature>
<dbReference type="CDD" id="cd11053">
    <property type="entry name" value="CYP110-like"/>
    <property type="match status" value="1"/>
</dbReference>
<dbReference type="Gene3D" id="1.10.630.10">
    <property type="entry name" value="Cytochrome P450"/>
    <property type="match status" value="1"/>
</dbReference>
<evidence type="ECO:0000256" key="2">
    <source>
        <dbReference type="ARBA" id="ARBA00010617"/>
    </source>
</evidence>
<evidence type="ECO:0000256" key="4">
    <source>
        <dbReference type="RuleBase" id="RU000461"/>
    </source>
</evidence>
<keyword evidence="3 4" id="KW-0408">Iron</keyword>
<dbReference type="PANTHER" id="PTHR24305">
    <property type="entry name" value="CYTOCHROME P450"/>
    <property type="match status" value="1"/>
</dbReference>
<dbReference type="AlphaFoldDB" id="A0A927F077"/>
<dbReference type="InterPro" id="IPR017972">
    <property type="entry name" value="Cyt_P450_CS"/>
</dbReference>
<dbReference type="InterPro" id="IPR036396">
    <property type="entry name" value="Cyt_P450_sf"/>
</dbReference>
<feature type="compositionally biased region" description="Basic and acidic residues" evidence="5">
    <location>
        <begin position="452"/>
        <end position="462"/>
    </location>
</feature>
<reference evidence="6" key="1">
    <citation type="submission" date="2020-09" db="EMBL/GenBank/DDBJ databases">
        <title>Secondary metabolite and genome analysis of marine Streptomyces chumphonensis KK1-2T.</title>
        <authorList>
            <person name="Phongsopitanun W."/>
            <person name="Kanchanasin P."/>
            <person name="Pittayakhajonwut P."/>
            <person name="Suwanborirux K."/>
            <person name="Tanasupawat S."/>
        </authorList>
    </citation>
    <scope>NUCLEOTIDE SEQUENCE</scope>
    <source>
        <strain evidence="6">KK1-2</strain>
    </source>
</reference>
<dbReference type="InterPro" id="IPR001128">
    <property type="entry name" value="Cyt_P450"/>
</dbReference>
<evidence type="ECO:0000313" key="6">
    <source>
        <dbReference type="EMBL" id="MBD3932816.1"/>
    </source>
</evidence>
<feature type="binding site" description="axial binding residue" evidence="3">
    <location>
        <position position="400"/>
    </location>
    <ligand>
        <name>heme</name>
        <dbReference type="ChEBI" id="CHEBI:30413"/>
    </ligand>
    <ligandPart>
        <name>Fe</name>
        <dbReference type="ChEBI" id="CHEBI:18248"/>
    </ligandPart>
</feature>
<dbReference type="InterPro" id="IPR050121">
    <property type="entry name" value="Cytochrome_P450_monoxygenase"/>
</dbReference>
<feature type="region of interest" description="Disordered" evidence="5">
    <location>
        <begin position="428"/>
        <end position="468"/>
    </location>
</feature>
<evidence type="ECO:0000313" key="7">
    <source>
        <dbReference type="Proteomes" id="UP000632289"/>
    </source>
</evidence>
<dbReference type="RefSeq" id="WP_191210125.1">
    <property type="nucleotide sequence ID" value="NZ_BAABKL010000050.1"/>
</dbReference>